<comment type="caution">
    <text evidence="2">The sequence shown here is derived from an EMBL/GenBank/DDBJ whole genome shotgun (WGS) entry which is preliminary data.</text>
</comment>
<evidence type="ECO:0000256" key="1">
    <source>
        <dbReference type="SAM" id="MobiDB-lite"/>
    </source>
</evidence>
<proteinExistence type="predicted"/>
<keyword evidence="3" id="KW-1185">Reference proteome</keyword>
<evidence type="ECO:0000313" key="3">
    <source>
        <dbReference type="Proteomes" id="UP000887226"/>
    </source>
</evidence>
<protein>
    <submittedName>
        <fullName evidence="2">Uncharacterized protein</fullName>
    </submittedName>
</protein>
<name>A0A9P8CCH6_9HELO</name>
<dbReference type="OrthoDB" id="10623089at2759"/>
<dbReference type="AlphaFoldDB" id="A0A9P8CCH6"/>
<evidence type="ECO:0000313" key="2">
    <source>
        <dbReference type="EMBL" id="KAG9240256.1"/>
    </source>
</evidence>
<feature type="region of interest" description="Disordered" evidence="1">
    <location>
        <begin position="52"/>
        <end position="75"/>
    </location>
</feature>
<sequence length="242" mass="27311">MSKLTLSLPKAGDLLTLSEPGPHYLRFLQEYSKDILIRADMTIRSTSYQSITKVDTEDAQQRATHNPGNEEDGIEDVASDEARAQAERDFTFIVSTYCIRPFTSRLNTSTSPAHVAAPTRKVTRQIFGELSASQQEKSRSANVEDTRTAIMWYFGPAGVEKCPGVHNKRLGLGIQHQLSVWQIVRCLVKQRIERLRSMKQENIKSSFKRRIKGVKIHVLRIGERLSHKLLAATKGGCLEEVF</sequence>
<gene>
    <name evidence="2" type="ORF">BJ878DRAFT_546444</name>
</gene>
<dbReference type="Proteomes" id="UP000887226">
    <property type="component" value="Unassembled WGS sequence"/>
</dbReference>
<accession>A0A9P8CCH6</accession>
<dbReference type="EMBL" id="MU254515">
    <property type="protein sequence ID" value="KAG9240256.1"/>
    <property type="molecule type" value="Genomic_DNA"/>
</dbReference>
<organism evidence="2 3">
    <name type="scientific">Calycina marina</name>
    <dbReference type="NCBI Taxonomy" id="1763456"/>
    <lineage>
        <taxon>Eukaryota</taxon>
        <taxon>Fungi</taxon>
        <taxon>Dikarya</taxon>
        <taxon>Ascomycota</taxon>
        <taxon>Pezizomycotina</taxon>
        <taxon>Leotiomycetes</taxon>
        <taxon>Helotiales</taxon>
        <taxon>Pezizellaceae</taxon>
        <taxon>Calycina</taxon>
    </lineage>
</organism>
<reference evidence="2" key="1">
    <citation type="journal article" date="2021" name="IMA Fungus">
        <title>Genomic characterization of three marine fungi, including Emericellopsis atlantica sp. nov. with signatures of a generalist lifestyle and marine biomass degradation.</title>
        <authorList>
            <person name="Hagestad O.C."/>
            <person name="Hou L."/>
            <person name="Andersen J.H."/>
            <person name="Hansen E.H."/>
            <person name="Altermark B."/>
            <person name="Li C."/>
            <person name="Kuhnert E."/>
            <person name="Cox R.J."/>
            <person name="Crous P.W."/>
            <person name="Spatafora J.W."/>
            <person name="Lail K."/>
            <person name="Amirebrahimi M."/>
            <person name="Lipzen A."/>
            <person name="Pangilinan J."/>
            <person name="Andreopoulos W."/>
            <person name="Hayes R.D."/>
            <person name="Ng V."/>
            <person name="Grigoriev I.V."/>
            <person name="Jackson S.A."/>
            <person name="Sutton T.D.S."/>
            <person name="Dobson A.D.W."/>
            <person name="Rama T."/>
        </authorList>
    </citation>
    <scope>NUCLEOTIDE SEQUENCE</scope>
    <source>
        <strain evidence="2">TRa3180A</strain>
    </source>
</reference>